<dbReference type="NCBIfam" id="TIGR03002">
    <property type="entry name" value="outer_YhbN_LptA"/>
    <property type="match status" value="1"/>
</dbReference>
<evidence type="ECO:0000259" key="5">
    <source>
        <dbReference type="Pfam" id="PF03968"/>
    </source>
</evidence>
<dbReference type="RefSeq" id="WP_153446174.1">
    <property type="nucleotide sequence ID" value="NZ_CP045699.1"/>
</dbReference>
<keyword evidence="3 4" id="KW-0574">Periplasm</keyword>
<evidence type="ECO:0000256" key="3">
    <source>
        <dbReference type="ARBA" id="ARBA00022764"/>
    </source>
</evidence>
<dbReference type="Pfam" id="PF03968">
    <property type="entry name" value="LptD_N"/>
    <property type="match status" value="1"/>
</dbReference>
<comment type="subunit">
    <text evidence="4">Component of the lipopolysaccharide transport and assembly complex.</text>
</comment>
<dbReference type="GO" id="GO:0015920">
    <property type="term" value="P:lipopolysaccharide transport"/>
    <property type="evidence" value="ECO:0007669"/>
    <property type="project" value="UniProtKB-UniRule"/>
</dbReference>
<protein>
    <recommendedName>
        <fullName evidence="4">Lipopolysaccharide export system protein LptA</fullName>
    </recommendedName>
</protein>
<dbReference type="InterPro" id="IPR014340">
    <property type="entry name" value="LptA"/>
</dbReference>
<evidence type="ECO:0000256" key="2">
    <source>
        <dbReference type="ARBA" id="ARBA00022729"/>
    </source>
</evidence>
<comment type="similarity">
    <text evidence="4">Belongs to the LptA family.</text>
</comment>
<evidence type="ECO:0000313" key="7">
    <source>
        <dbReference type="Proteomes" id="UP000348942"/>
    </source>
</evidence>
<dbReference type="GO" id="GO:0001530">
    <property type="term" value="F:lipopolysaccharide binding"/>
    <property type="evidence" value="ECO:0007669"/>
    <property type="project" value="InterPro"/>
</dbReference>
<dbReference type="PANTHER" id="PTHR36504">
    <property type="entry name" value="LIPOPOLYSACCHARIDE EXPORT SYSTEM PROTEIN LPTA"/>
    <property type="match status" value="1"/>
</dbReference>
<keyword evidence="7" id="KW-1185">Reference proteome</keyword>
<dbReference type="InterPro" id="IPR005653">
    <property type="entry name" value="OstA-like_N"/>
</dbReference>
<organism evidence="6 7">
    <name type="scientific">Vibrio algicola</name>
    <dbReference type="NCBI Taxonomy" id="2662262"/>
    <lineage>
        <taxon>Bacteria</taxon>
        <taxon>Pseudomonadati</taxon>
        <taxon>Pseudomonadota</taxon>
        <taxon>Gammaproteobacteria</taxon>
        <taxon>Vibrionales</taxon>
        <taxon>Vibrionaceae</taxon>
        <taxon>Vibrio</taxon>
    </lineage>
</organism>
<feature type="domain" description="Organic solvent tolerance-like N-terminal" evidence="5">
    <location>
        <begin position="30"/>
        <end position="141"/>
    </location>
</feature>
<accession>A0A5Q0TBY9</accession>
<keyword evidence="2 4" id="KW-0732">Signal</keyword>
<dbReference type="GO" id="GO:0009279">
    <property type="term" value="C:cell outer membrane"/>
    <property type="evidence" value="ECO:0007669"/>
    <property type="project" value="TreeGrafter"/>
</dbReference>
<evidence type="ECO:0000313" key="6">
    <source>
        <dbReference type="EMBL" id="QGA64314.1"/>
    </source>
</evidence>
<dbReference type="HAMAP" id="MF_01914">
    <property type="entry name" value="LPS_assembly_LptA"/>
    <property type="match status" value="1"/>
</dbReference>
<evidence type="ECO:0000256" key="4">
    <source>
        <dbReference type="HAMAP-Rule" id="MF_01914"/>
    </source>
</evidence>
<dbReference type="GO" id="GO:0017089">
    <property type="term" value="F:glycolipid transfer activity"/>
    <property type="evidence" value="ECO:0007669"/>
    <property type="project" value="TreeGrafter"/>
</dbReference>
<dbReference type="InterPro" id="IPR052037">
    <property type="entry name" value="LPS_export_LptA"/>
</dbReference>
<dbReference type="GO" id="GO:0043165">
    <property type="term" value="P:Gram-negative-bacterium-type cell outer membrane assembly"/>
    <property type="evidence" value="ECO:0007669"/>
    <property type="project" value="UniProtKB-UniRule"/>
</dbReference>
<name>A0A5Q0TBY9_9VIBR</name>
<dbReference type="Proteomes" id="UP000348942">
    <property type="component" value="Chromosome 1"/>
</dbReference>
<feature type="signal peptide" evidence="4">
    <location>
        <begin position="1"/>
        <end position="20"/>
    </location>
</feature>
<comment type="subcellular location">
    <subcellularLocation>
        <location evidence="4">Periplasm</location>
    </subcellularLocation>
</comment>
<dbReference type="GO" id="GO:0030288">
    <property type="term" value="C:outer membrane-bounded periplasmic space"/>
    <property type="evidence" value="ECO:0007669"/>
    <property type="project" value="TreeGrafter"/>
</dbReference>
<dbReference type="AlphaFoldDB" id="A0A5Q0TBY9"/>
<dbReference type="Gene3D" id="2.60.450.10">
    <property type="entry name" value="Lipopolysaccharide (LPS) transport protein A like domain"/>
    <property type="match status" value="1"/>
</dbReference>
<comment type="function">
    <text evidence="4">Involved in the assembly of lipopolysaccharide (LPS). Required for the translocation of LPS from the inner membrane to the outer membrane. May form a bridge between the inner membrane and the outer membrane, via interactions with LptC and LptD, thereby facilitating LPS transfer across the periplasm.</text>
</comment>
<gene>
    <name evidence="4 6" type="primary">lptA</name>
    <name evidence="6" type="ORF">GFB47_02060</name>
</gene>
<sequence length="165" mass="18306" precursor="true">MKLSHLSLFICLLIPNASWALTSDQHQPIHIKSDKQHLDMNTNKVTFTGNVELDQGSIHLTADKLIVIRNSKTQQLEELQGYGKPSHFSQKTDDGKLLKGQANTLVYNVKTDKLIMTTNAELHQDDSVIKGKVITYLIKAQNLTADSGDGQRVSTVLQPDQVGTK</sequence>
<reference evidence="6 7" key="1">
    <citation type="submission" date="2019-10" db="EMBL/GenBank/DDBJ databases">
        <title>Vibrio sp. nov., isolated from Coralline algae surface.</title>
        <authorList>
            <person name="Geng Y."/>
            <person name="Zhang X."/>
        </authorList>
    </citation>
    <scope>NUCLEOTIDE SEQUENCE [LARGE SCALE GENOMIC DNA]</scope>
    <source>
        <strain evidence="6 7">SM1977</strain>
    </source>
</reference>
<dbReference type="EMBL" id="CP045699">
    <property type="protein sequence ID" value="QGA64314.1"/>
    <property type="molecule type" value="Genomic_DNA"/>
</dbReference>
<evidence type="ECO:0000256" key="1">
    <source>
        <dbReference type="ARBA" id="ARBA00022448"/>
    </source>
</evidence>
<proteinExistence type="inferred from homology"/>
<keyword evidence="1 4" id="KW-0813">Transport</keyword>
<feature type="chain" id="PRO_5024521038" description="Lipopolysaccharide export system protein LptA" evidence="4">
    <location>
        <begin position="21"/>
        <end position="165"/>
    </location>
</feature>
<dbReference type="PANTHER" id="PTHR36504:SF1">
    <property type="entry name" value="LIPOPOLYSACCHARIDE EXPORT SYSTEM PROTEIN LPTA"/>
    <property type="match status" value="1"/>
</dbReference>